<name>A0A0S4JCH2_BODSA</name>
<dbReference type="InterPro" id="IPR051568">
    <property type="entry name" value="LZTR1/Attractin"/>
</dbReference>
<evidence type="ECO:0000313" key="4">
    <source>
        <dbReference type="EMBL" id="CUG89073.1"/>
    </source>
</evidence>
<keyword evidence="5" id="KW-1185">Reference proteome</keyword>
<dbReference type="Proteomes" id="UP000051952">
    <property type="component" value="Unassembled WGS sequence"/>
</dbReference>
<feature type="compositionally biased region" description="Polar residues" evidence="3">
    <location>
        <begin position="499"/>
        <end position="511"/>
    </location>
</feature>
<dbReference type="SUPFAM" id="SSF117281">
    <property type="entry name" value="Kelch motif"/>
    <property type="match status" value="1"/>
</dbReference>
<dbReference type="Pfam" id="PF24681">
    <property type="entry name" value="Kelch_KLHDC2_KLHL20_DRC7"/>
    <property type="match status" value="1"/>
</dbReference>
<evidence type="ECO:0000256" key="3">
    <source>
        <dbReference type="SAM" id="MobiDB-lite"/>
    </source>
</evidence>
<organism evidence="4 5">
    <name type="scientific">Bodo saltans</name>
    <name type="common">Flagellated protozoan</name>
    <dbReference type="NCBI Taxonomy" id="75058"/>
    <lineage>
        <taxon>Eukaryota</taxon>
        <taxon>Discoba</taxon>
        <taxon>Euglenozoa</taxon>
        <taxon>Kinetoplastea</taxon>
        <taxon>Metakinetoplastina</taxon>
        <taxon>Eubodonida</taxon>
        <taxon>Bodonidae</taxon>
        <taxon>Bodo</taxon>
    </lineage>
</organism>
<keyword evidence="2" id="KW-0677">Repeat</keyword>
<feature type="region of interest" description="Disordered" evidence="3">
    <location>
        <begin position="321"/>
        <end position="350"/>
    </location>
</feature>
<proteinExistence type="predicted"/>
<dbReference type="AlphaFoldDB" id="A0A0S4JCH2"/>
<dbReference type="PANTHER" id="PTHR46376">
    <property type="entry name" value="LEUCINE-ZIPPER-LIKE TRANSCRIPTIONAL REGULATOR 1"/>
    <property type="match status" value="1"/>
</dbReference>
<feature type="region of interest" description="Disordered" evidence="3">
    <location>
        <begin position="645"/>
        <end position="676"/>
    </location>
</feature>
<keyword evidence="1" id="KW-0880">Kelch repeat</keyword>
<dbReference type="EMBL" id="CYKH01001703">
    <property type="protein sequence ID" value="CUG89073.1"/>
    <property type="molecule type" value="Genomic_DNA"/>
</dbReference>
<dbReference type="PANTHER" id="PTHR46376:SF1">
    <property type="entry name" value="LEUCINE-ZIPPER-LIKE TRANSCRIPTIONAL REGULATOR 1"/>
    <property type="match status" value="1"/>
</dbReference>
<gene>
    <name evidence="4" type="ORF">BSAL_19150</name>
</gene>
<dbReference type="GO" id="GO:0005794">
    <property type="term" value="C:Golgi apparatus"/>
    <property type="evidence" value="ECO:0007669"/>
    <property type="project" value="TreeGrafter"/>
</dbReference>
<feature type="compositionally biased region" description="Basic and acidic residues" evidence="3">
    <location>
        <begin position="486"/>
        <end position="496"/>
    </location>
</feature>
<evidence type="ECO:0000313" key="5">
    <source>
        <dbReference type="Proteomes" id="UP000051952"/>
    </source>
</evidence>
<dbReference type="Gene3D" id="2.120.10.80">
    <property type="entry name" value="Kelch-type beta propeller"/>
    <property type="match status" value="1"/>
</dbReference>
<dbReference type="InterPro" id="IPR015915">
    <property type="entry name" value="Kelch-typ_b-propeller"/>
</dbReference>
<evidence type="ECO:0000256" key="1">
    <source>
        <dbReference type="ARBA" id="ARBA00022441"/>
    </source>
</evidence>
<dbReference type="VEuPathDB" id="TriTrypDB:BSAL_19150"/>
<evidence type="ECO:0000256" key="2">
    <source>
        <dbReference type="ARBA" id="ARBA00022737"/>
    </source>
</evidence>
<reference evidence="5" key="1">
    <citation type="submission" date="2015-09" db="EMBL/GenBank/DDBJ databases">
        <authorList>
            <consortium name="Pathogen Informatics"/>
        </authorList>
    </citation>
    <scope>NUCLEOTIDE SEQUENCE [LARGE SCALE GENOMIC DNA]</scope>
    <source>
        <strain evidence="5">Lake Konstanz</strain>
    </source>
</reference>
<protein>
    <submittedName>
        <fullName evidence="4">Uncharacterized protein</fullName>
    </submittedName>
</protein>
<dbReference type="OrthoDB" id="10251809at2759"/>
<feature type="region of interest" description="Disordered" evidence="3">
    <location>
        <begin position="486"/>
        <end position="511"/>
    </location>
</feature>
<feature type="region of interest" description="Disordered" evidence="3">
    <location>
        <begin position="698"/>
        <end position="733"/>
    </location>
</feature>
<accession>A0A0S4JCH2</accession>
<sequence>MVSYEGNLYVYGGRLSMGSQYFNTVARYMPSRSAWHEVEGKGSAPMRRGDHSAVVVDDKMFVYGGRKQNIVFEDLYAFDFVLKTWEQITFDASSSPGAIFNHSAVYSSATSTMFVVGGVHLQGSRRNFVFGYDMRGRYWRSIRGPPTVDPGELQHCVCCLDEVGAKLIVAGAREDPTLSAMYNAAQATFTQQQIYREDDDRSDAGDIGLGGRAGSINGSRSASIGLGGLKNKMTGAAEMSFTMMHMMDVHTKIWKRIRTEISPESPIIFSMQHVASAVINNITKQCCAMSMTKRLWYFIVNLREVDVTGISTMVSAATHRRSVAPSSSSLPPTGRSAKGKREADSTAQQPPWMATFGHEYGVFCLSLTDLTWTLSPLIMPKIKKNPLPGDEGVTRRETFSMRTAQDFERKYAFVVHSTGNSANLKETLALYGGNSTSDYACAVATPSLPPRPQGNALDVLAQRNRARQAMGWSLDDDALHEQNDDSISKELERSGKLADSTSPTNSVSQNNLIPPAIASTPKVLSPQNASLVTMSGGMQHPVLQLGKGGAKRRKASQAIRVLVPYGITAGSGTTSSMSHSSVMGGSNPPVNVVDSKEKLNLWIHQNYREECKWISEQRFATEKHFVLAKRAAAKAKANVRGDREVNIPIPPANEREVSSARLTQQRKQANEGASERRELRIRSGAIVGTLLLDSVDLHPDVKPRLPPAKPSSPRRRSSFFNRRASLPSDKNPTVVTMISGDGAGAPPQPMEQAPMSIAKMLPHLRGQKKIDEADTEASRIARVRWAILRKYVLSGAAARILSVVEESKCPDISWWVPHSVSSSSQLVMSPSLSTFTIIKSKDAASNNKRVMAAIPTKPVPYQLQSKNFHQLDAVAQPSGAMLYTPRLPVRPKS</sequence>